<protein>
    <submittedName>
        <fullName evidence="4">Uncharacterized protein</fullName>
    </submittedName>
</protein>
<evidence type="ECO:0000313" key="5">
    <source>
        <dbReference type="Proteomes" id="UP001396334"/>
    </source>
</evidence>
<reference evidence="4 5" key="1">
    <citation type="journal article" date="2024" name="G3 (Bethesda)">
        <title>Genome assembly of Hibiscus sabdariffa L. provides insights into metabolisms of medicinal natural products.</title>
        <authorList>
            <person name="Kim T."/>
        </authorList>
    </citation>
    <scope>NUCLEOTIDE SEQUENCE [LARGE SCALE GENOMIC DNA]</scope>
    <source>
        <strain evidence="4">TK-2024</strain>
        <tissue evidence="4">Old leaves</tissue>
    </source>
</reference>
<gene>
    <name evidence="4" type="ORF">V6N11_027170</name>
</gene>
<sequence length="185" mass="21729">MARKWKKIAAIRRKRITPPWSNIDRETPNADRFDKSSVVEKDNFVVYTMDKKRFVILLAHLKNSIFQELFKMSEEFRLSCNGLITLLWMKAMLSSITSHGCSSYTTNGHEGHAEKQSLSSVDERNFRPRWPQSHENCKKSSLLRTTRKRLSPWVSDMKVMRLIGFEQRQDTESFLLNQAKQDDQC</sequence>
<dbReference type="EMBL" id="JBBPBN010000060">
    <property type="protein sequence ID" value="KAK8987418.1"/>
    <property type="molecule type" value="Genomic_DNA"/>
</dbReference>
<evidence type="ECO:0000256" key="2">
    <source>
        <dbReference type="ARBA" id="ARBA00022473"/>
    </source>
</evidence>
<comment type="caution">
    <text evidence="4">The sequence shown here is derived from an EMBL/GenBank/DDBJ whole genome shotgun (WGS) entry which is preliminary data.</text>
</comment>
<dbReference type="Proteomes" id="UP001396334">
    <property type="component" value="Unassembled WGS sequence"/>
</dbReference>
<evidence type="ECO:0000256" key="1">
    <source>
        <dbReference type="ARBA" id="ARBA00006974"/>
    </source>
</evidence>
<dbReference type="Pfam" id="PF02519">
    <property type="entry name" value="Auxin_inducible"/>
    <property type="match status" value="1"/>
</dbReference>
<proteinExistence type="inferred from homology"/>
<evidence type="ECO:0000256" key="3">
    <source>
        <dbReference type="ARBA" id="ARBA00022604"/>
    </source>
</evidence>
<keyword evidence="5" id="KW-1185">Reference proteome</keyword>
<keyword evidence="2" id="KW-0217">Developmental protein</keyword>
<name>A0ABR2PG47_9ROSI</name>
<accession>A0ABR2PG47</accession>
<organism evidence="4 5">
    <name type="scientific">Hibiscus sabdariffa</name>
    <name type="common">roselle</name>
    <dbReference type="NCBI Taxonomy" id="183260"/>
    <lineage>
        <taxon>Eukaryota</taxon>
        <taxon>Viridiplantae</taxon>
        <taxon>Streptophyta</taxon>
        <taxon>Embryophyta</taxon>
        <taxon>Tracheophyta</taxon>
        <taxon>Spermatophyta</taxon>
        <taxon>Magnoliopsida</taxon>
        <taxon>eudicotyledons</taxon>
        <taxon>Gunneridae</taxon>
        <taxon>Pentapetalae</taxon>
        <taxon>rosids</taxon>
        <taxon>malvids</taxon>
        <taxon>Malvales</taxon>
        <taxon>Malvaceae</taxon>
        <taxon>Malvoideae</taxon>
        <taxon>Hibiscus</taxon>
    </lineage>
</organism>
<keyword evidence="3" id="KW-0341">Growth regulation</keyword>
<dbReference type="InterPro" id="IPR003676">
    <property type="entry name" value="SAUR_fam"/>
</dbReference>
<dbReference type="PANTHER" id="PTHR31175:SF82">
    <property type="entry name" value="AUXIN-RESPONSIVE PROTEIN SAUR65"/>
    <property type="match status" value="1"/>
</dbReference>
<evidence type="ECO:0000313" key="4">
    <source>
        <dbReference type="EMBL" id="KAK8987418.1"/>
    </source>
</evidence>
<dbReference type="PANTHER" id="PTHR31175">
    <property type="entry name" value="AUXIN-RESPONSIVE FAMILY PROTEIN"/>
    <property type="match status" value="1"/>
</dbReference>
<comment type="similarity">
    <text evidence="1">Belongs to the ARG7 family.</text>
</comment>